<name>A0ABU6KAJ7_9BACI</name>
<sequence>MELTFKEIRDELVERFNVDEDVIGEMVFEETLGLVKLMKVQKERALKESVPVKKKFILEFDEEPSFLYVSHGHNKEKVFLHGKEVEHWTGLEMRTSVDDFMTYDISYVDAPKNK</sequence>
<reference evidence="1 2" key="1">
    <citation type="journal article" date="2024" name="Int. J. Syst. Evol. Microbiol.">
        <title>Virgibacillus tibetensis sp. nov., isolated from salt lake on the Tibetan Plateau of China.</title>
        <authorList>
            <person name="Phurbu D."/>
            <person name="Liu Z.-X."/>
            <person name="Wang R."/>
            <person name="Zheng Y.-Y."/>
            <person name="Liu H.-C."/>
            <person name="Zhou Y.-G."/>
            <person name="Yu Y.-J."/>
            <person name="Li A.-H."/>
        </authorList>
    </citation>
    <scope>NUCLEOTIDE SEQUENCE [LARGE SCALE GENOMIC DNA]</scope>
    <source>
        <strain evidence="1 2">C22-A2</strain>
    </source>
</reference>
<gene>
    <name evidence="1" type="ORF">QGM71_01250</name>
</gene>
<dbReference type="RefSeq" id="WP_327605691.1">
    <property type="nucleotide sequence ID" value="NZ_JARZFX010000001.1"/>
</dbReference>
<organism evidence="1 2">
    <name type="scientific">Virgibacillus tibetensis</name>
    <dbReference type="NCBI Taxonomy" id="3042313"/>
    <lineage>
        <taxon>Bacteria</taxon>
        <taxon>Bacillati</taxon>
        <taxon>Bacillota</taxon>
        <taxon>Bacilli</taxon>
        <taxon>Bacillales</taxon>
        <taxon>Bacillaceae</taxon>
        <taxon>Virgibacillus</taxon>
    </lineage>
</organism>
<protein>
    <recommendedName>
        <fullName evidence="3">Phage protein</fullName>
    </recommendedName>
</protein>
<dbReference type="Proteomes" id="UP001335737">
    <property type="component" value="Unassembled WGS sequence"/>
</dbReference>
<keyword evidence="2" id="KW-1185">Reference proteome</keyword>
<evidence type="ECO:0000313" key="2">
    <source>
        <dbReference type="Proteomes" id="UP001335737"/>
    </source>
</evidence>
<proteinExistence type="predicted"/>
<evidence type="ECO:0000313" key="1">
    <source>
        <dbReference type="EMBL" id="MEC5422118.1"/>
    </source>
</evidence>
<accession>A0ABU6KAJ7</accession>
<evidence type="ECO:0008006" key="3">
    <source>
        <dbReference type="Google" id="ProtNLM"/>
    </source>
</evidence>
<dbReference type="EMBL" id="JARZFX010000001">
    <property type="protein sequence ID" value="MEC5422118.1"/>
    <property type="molecule type" value="Genomic_DNA"/>
</dbReference>
<comment type="caution">
    <text evidence="1">The sequence shown here is derived from an EMBL/GenBank/DDBJ whole genome shotgun (WGS) entry which is preliminary data.</text>
</comment>